<dbReference type="AlphaFoldDB" id="A0A484ICD7"/>
<organism evidence="1 2">
    <name type="scientific">Candidatus Nitrosocosmicus franklandianus</name>
    <dbReference type="NCBI Taxonomy" id="1798806"/>
    <lineage>
        <taxon>Archaea</taxon>
        <taxon>Nitrososphaerota</taxon>
        <taxon>Nitrososphaeria</taxon>
        <taxon>Nitrososphaerales</taxon>
        <taxon>Nitrososphaeraceae</taxon>
        <taxon>Candidatus Nitrosocosmicus</taxon>
    </lineage>
</organism>
<accession>A0A484ICD7</accession>
<dbReference type="Proteomes" id="UP000294299">
    <property type="component" value="Chromosome NFRAN"/>
</dbReference>
<gene>
    <name evidence="1" type="ORF">NFRAN_2142</name>
</gene>
<proteinExistence type="predicted"/>
<evidence type="ECO:0000313" key="1">
    <source>
        <dbReference type="EMBL" id="VFJ14464.1"/>
    </source>
</evidence>
<sequence length="80" mass="9316">MKNLETSEITIANNKPMLQIKVEEAVIRLVPKNSDYGLHCLVIYDNLATFRKFYSCHIKRQLAEEENAKSIIIINPFYET</sequence>
<reference evidence="1 2" key="1">
    <citation type="submission" date="2019-02" db="EMBL/GenBank/DDBJ databases">
        <authorList>
            <person name="Lehtovirta-Morley E L."/>
        </authorList>
    </citation>
    <scope>NUCLEOTIDE SEQUENCE [LARGE SCALE GENOMIC DNA]</scope>
    <source>
        <strain evidence="1">NFRAN1</strain>
    </source>
</reference>
<protein>
    <submittedName>
        <fullName evidence="1">Uncharacterized protein</fullName>
    </submittedName>
</protein>
<evidence type="ECO:0000313" key="2">
    <source>
        <dbReference type="Proteomes" id="UP000294299"/>
    </source>
</evidence>
<name>A0A484ICD7_9ARCH</name>
<dbReference type="KEGG" id="nfn:NFRAN_2142"/>
<keyword evidence="2" id="KW-1185">Reference proteome</keyword>
<dbReference type="EMBL" id="LR216287">
    <property type="protein sequence ID" value="VFJ14464.1"/>
    <property type="molecule type" value="Genomic_DNA"/>
</dbReference>